<evidence type="ECO:0000256" key="1">
    <source>
        <dbReference type="SAM" id="Phobius"/>
    </source>
</evidence>
<dbReference type="Pfam" id="PF12730">
    <property type="entry name" value="ABC2_membrane_4"/>
    <property type="match status" value="1"/>
</dbReference>
<dbReference type="PANTHER" id="PTHR37305:SF1">
    <property type="entry name" value="MEMBRANE PROTEIN"/>
    <property type="match status" value="1"/>
</dbReference>
<keyword evidence="1" id="KW-0812">Transmembrane</keyword>
<keyword evidence="1" id="KW-0472">Membrane</keyword>
<evidence type="ECO:0000313" key="3">
    <source>
        <dbReference type="Proteomes" id="UP001592582"/>
    </source>
</evidence>
<sequence length="248" mass="26190">MRNLLAAEWRKAWTGRSWLVLLCCGSFMCLITSFGYASQGNQAIEQGTATASSVTGDVVRSWMMMLLFAGLFGAVVVGREFSSGTIGRSVLLGGSRARLFGAKLAVGTALGALSGLFAVALGLLSAWGTLSGYGRTPQWTGETWLTVLGVFLCSLLAGPWGVFLGWLCRNQLASVATVLGLTLLVDPALQRLVPAVGKYLMTIAMSSVYRDRHTDLLSEPVALLVIAGWLLAAGLAARAIVLSRDISS</sequence>
<keyword evidence="3" id="KW-1185">Reference proteome</keyword>
<keyword evidence="1" id="KW-1133">Transmembrane helix</keyword>
<proteinExistence type="predicted"/>
<feature type="transmembrane region" description="Helical" evidence="1">
    <location>
        <begin position="58"/>
        <end position="78"/>
    </location>
</feature>
<feature type="transmembrane region" description="Helical" evidence="1">
    <location>
        <begin position="99"/>
        <end position="124"/>
    </location>
</feature>
<protein>
    <submittedName>
        <fullName evidence="2">ABC transporter permease</fullName>
    </submittedName>
</protein>
<organism evidence="2 3">
    <name type="scientific">Streptacidiphilus alkalitolerans</name>
    <dbReference type="NCBI Taxonomy" id="3342712"/>
    <lineage>
        <taxon>Bacteria</taxon>
        <taxon>Bacillati</taxon>
        <taxon>Actinomycetota</taxon>
        <taxon>Actinomycetes</taxon>
        <taxon>Kitasatosporales</taxon>
        <taxon>Streptomycetaceae</taxon>
        <taxon>Streptacidiphilus</taxon>
    </lineage>
</organism>
<dbReference type="Proteomes" id="UP001592582">
    <property type="component" value="Unassembled WGS sequence"/>
</dbReference>
<evidence type="ECO:0000313" key="2">
    <source>
        <dbReference type="EMBL" id="MFC1408295.1"/>
    </source>
</evidence>
<accession>A0ABV6V3K3</accession>
<dbReference type="EMBL" id="JBHEZX010000001">
    <property type="protein sequence ID" value="MFC1408295.1"/>
    <property type="molecule type" value="Genomic_DNA"/>
</dbReference>
<feature type="transmembrane region" description="Helical" evidence="1">
    <location>
        <begin position="144"/>
        <end position="167"/>
    </location>
</feature>
<reference evidence="2 3" key="1">
    <citation type="submission" date="2024-09" db="EMBL/GenBank/DDBJ databases">
        <authorList>
            <person name="Lee S.D."/>
        </authorList>
    </citation>
    <scope>NUCLEOTIDE SEQUENCE [LARGE SCALE GENOMIC DNA]</scope>
    <source>
        <strain evidence="2 3">N1-1</strain>
    </source>
</reference>
<gene>
    <name evidence="2" type="ORF">ACEZDG_03255</name>
</gene>
<dbReference type="RefSeq" id="WP_380501989.1">
    <property type="nucleotide sequence ID" value="NZ_JBHEZX010000001.1"/>
</dbReference>
<feature type="transmembrane region" description="Helical" evidence="1">
    <location>
        <begin position="221"/>
        <end position="241"/>
    </location>
</feature>
<comment type="caution">
    <text evidence="2">The sequence shown here is derived from an EMBL/GenBank/DDBJ whole genome shotgun (WGS) entry which is preliminary data.</text>
</comment>
<feature type="transmembrane region" description="Helical" evidence="1">
    <location>
        <begin position="18"/>
        <end position="38"/>
    </location>
</feature>
<dbReference type="PANTHER" id="PTHR37305">
    <property type="entry name" value="INTEGRAL MEMBRANE PROTEIN-RELATED"/>
    <property type="match status" value="1"/>
</dbReference>
<name>A0ABV6V3K3_9ACTN</name>